<dbReference type="eggNOG" id="ENOG502SXWG">
    <property type="taxonomic scope" value="Eukaryota"/>
</dbReference>
<dbReference type="InterPro" id="IPR027417">
    <property type="entry name" value="P-loop_NTPase"/>
</dbReference>
<dbReference type="Gene3D" id="3.40.50.300">
    <property type="entry name" value="P-loop containing nucleotide triphosphate hydrolases"/>
    <property type="match status" value="1"/>
</dbReference>
<dbReference type="GO" id="GO:0009247">
    <property type="term" value="P:glycolipid biosynthetic process"/>
    <property type="evidence" value="ECO:0007669"/>
    <property type="project" value="InterPro"/>
</dbReference>
<dbReference type="InParanoid" id="C3ZIE8"/>
<dbReference type="Pfam" id="PF06990">
    <property type="entry name" value="Gal-3-0_sulfotr"/>
    <property type="match status" value="1"/>
</dbReference>
<comment type="similarity">
    <text evidence="2">Belongs to the galactose-3-O-sulfotransferase family.</text>
</comment>
<sequence>TQSGQLSMMRRGATTCGTSKIFPLVGMGMLFLMIYSQPLVKKPIPVYAERGIEASKHIKLQSHRAEEQSTVSPRQVQENVSGSCVPRETFVFTKGHKTGSTTMVNTFQRYTIYHNLTVLMPVGRGPLSWPFPPREDEYVHLPGERYDAQLHHFVYNKQWLRKKFPPDTPYFSIIRQPFSHLKSQFNYYRLPGLLGIDKSPNPLKTFLKDPWRYQNKSEVFFPHVNVTWDGSRNPMSFDLGWPAVKADSEEEARAYITQLETDFKLVLILEHMDESAVLLRRLMCWKTQDVVYYLKKKNEREYSFKKYVPTPKEIANHRRWSAVDYMLYETFNKSLWQKIEDQGPDFFDEVEYFKRINADISSHCTRTMEQHKKRTKHKKRQQKRETLVVPVSKWSPEFVVDYTFCFYITPKKTITLDVVMRGGRKYSKEEMSYAIIGITTNLARIRKGLPTYNSKRDAKLAGIKI</sequence>
<evidence type="ECO:0000256" key="6">
    <source>
        <dbReference type="ARBA" id="ARBA00022989"/>
    </source>
</evidence>
<name>C3ZIE8_BRAFL</name>
<evidence type="ECO:0000256" key="10">
    <source>
        <dbReference type="SAM" id="Phobius"/>
    </source>
</evidence>
<dbReference type="GO" id="GO:0001733">
    <property type="term" value="F:galactosylceramide sulfotransferase activity"/>
    <property type="evidence" value="ECO:0007669"/>
    <property type="project" value="InterPro"/>
</dbReference>
<evidence type="ECO:0000256" key="3">
    <source>
        <dbReference type="ARBA" id="ARBA00022679"/>
    </source>
</evidence>
<keyword evidence="7" id="KW-0333">Golgi apparatus</keyword>
<proteinExistence type="inferred from homology"/>
<keyword evidence="9" id="KW-0325">Glycoprotein</keyword>
<evidence type="ECO:0000256" key="4">
    <source>
        <dbReference type="ARBA" id="ARBA00022692"/>
    </source>
</evidence>
<keyword evidence="4 10" id="KW-0812">Transmembrane</keyword>
<dbReference type="AlphaFoldDB" id="C3ZIE8"/>
<feature type="non-terminal residue" evidence="11">
    <location>
        <position position="1"/>
    </location>
</feature>
<keyword evidence="8 10" id="KW-0472">Membrane</keyword>
<dbReference type="PANTHER" id="PTHR14647:SF87">
    <property type="entry name" value="PUTATIVE-RELATED"/>
    <property type="match status" value="1"/>
</dbReference>
<gene>
    <name evidence="11" type="ORF">BRAFLDRAFT_80752</name>
</gene>
<evidence type="ECO:0008006" key="12">
    <source>
        <dbReference type="Google" id="ProtNLM"/>
    </source>
</evidence>
<keyword evidence="6 10" id="KW-1133">Transmembrane helix</keyword>
<dbReference type="InterPro" id="IPR009729">
    <property type="entry name" value="Gal-3-0_sulfotransfrase"/>
</dbReference>
<protein>
    <recommendedName>
        <fullName evidence="12">Galactose-3-O-sulfotransferase 3</fullName>
    </recommendedName>
</protein>
<keyword evidence="3" id="KW-0808">Transferase</keyword>
<evidence type="ECO:0000256" key="8">
    <source>
        <dbReference type="ARBA" id="ARBA00023136"/>
    </source>
</evidence>
<feature type="transmembrane region" description="Helical" evidence="10">
    <location>
        <begin position="21"/>
        <end position="40"/>
    </location>
</feature>
<reference evidence="11" key="1">
    <citation type="journal article" date="2008" name="Nature">
        <title>The amphioxus genome and the evolution of the chordate karyotype.</title>
        <authorList>
            <consortium name="US DOE Joint Genome Institute (JGI-PGF)"/>
            <person name="Putnam N.H."/>
            <person name="Butts T."/>
            <person name="Ferrier D.E.K."/>
            <person name="Furlong R.F."/>
            <person name="Hellsten U."/>
            <person name="Kawashima T."/>
            <person name="Robinson-Rechavi M."/>
            <person name="Shoguchi E."/>
            <person name="Terry A."/>
            <person name="Yu J.-K."/>
            <person name="Benito-Gutierrez E.L."/>
            <person name="Dubchak I."/>
            <person name="Garcia-Fernandez J."/>
            <person name="Gibson-Brown J.J."/>
            <person name="Grigoriev I.V."/>
            <person name="Horton A.C."/>
            <person name="de Jong P.J."/>
            <person name="Jurka J."/>
            <person name="Kapitonov V.V."/>
            <person name="Kohara Y."/>
            <person name="Kuroki Y."/>
            <person name="Lindquist E."/>
            <person name="Lucas S."/>
            <person name="Osoegawa K."/>
            <person name="Pennacchio L.A."/>
            <person name="Salamov A.A."/>
            <person name="Satou Y."/>
            <person name="Sauka-Spengler T."/>
            <person name="Schmutz J."/>
            <person name="Shin-I T."/>
            <person name="Toyoda A."/>
            <person name="Bronner-Fraser M."/>
            <person name="Fujiyama A."/>
            <person name="Holland L.Z."/>
            <person name="Holland P.W.H."/>
            <person name="Satoh N."/>
            <person name="Rokhsar D.S."/>
        </authorList>
    </citation>
    <scope>NUCLEOTIDE SEQUENCE [LARGE SCALE GENOMIC DNA]</scope>
    <source>
        <strain evidence="11">S238N-H82</strain>
        <tissue evidence="11">Testes</tissue>
    </source>
</reference>
<evidence type="ECO:0000256" key="1">
    <source>
        <dbReference type="ARBA" id="ARBA00004323"/>
    </source>
</evidence>
<dbReference type="GO" id="GO:0000139">
    <property type="term" value="C:Golgi membrane"/>
    <property type="evidence" value="ECO:0007669"/>
    <property type="project" value="UniProtKB-SubCell"/>
</dbReference>
<evidence type="ECO:0000256" key="9">
    <source>
        <dbReference type="ARBA" id="ARBA00023180"/>
    </source>
</evidence>
<evidence type="ECO:0000256" key="7">
    <source>
        <dbReference type="ARBA" id="ARBA00023034"/>
    </source>
</evidence>
<evidence type="ECO:0000313" key="11">
    <source>
        <dbReference type="EMBL" id="EEN47673.1"/>
    </source>
</evidence>
<keyword evidence="5" id="KW-0735">Signal-anchor</keyword>
<evidence type="ECO:0000256" key="5">
    <source>
        <dbReference type="ARBA" id="ARBA00022968"/>
    </source>
</evidence>
<dbReference type="PANTHER" id="PTHR14647">
    <property type="entry name" value="GALACTOSE-3-O-SULFOTRANSFERASE"/>
    <property type="match status" value="1"/>
</dbReference>
<accession>C3ZIE8</accession>
<dbReference type="EMBL" id="GG666627">
    <property type="protein sequence ID" value="EEN47673.1"/>
    <property type="molecule type" value="Genomic_DNA"/>
</dbReference>
<organism>
    <name type="scientific">Branchiostoma floridae</name>
    <name type="common">Florida lancelet</name>
    <name type="synonym">Amphioxus</name>
    <dbReference type="NCBI Taxonomy" id="7739"/>
    <lineage>
        <taxon>Eukaryota</taxon>
        <taxon>Metazoa</taxon>
        <taxon>Chordata</taxon>
        <taxon>Cephalochordata</taxon>
        <taxon>Leptocardii</taxon>
        <taxon>Amphioxiformes</taxon>
        <taxon>Branchiostomatidae</taxon>
        <taxon>Branchiostoma</taxon>
    </lineage>
</organism>
<comment type="subcellular location">
    <subcellularLocation>
        <location evidence="1">Golgi apparatus membrane</location>
        <topology evidence="1">Single-pass type II membrane protein</topology>
    </subcellularLocation>
</comment>
<evidence type="ECO:0000256" key="2">
    <source>
        <dbReference type="ARBA" id="ARBA00008124"/>
    </source>
</evidence>